<dbReference type="AlphaFoldDB" id="A0A7C9DKW5"/>
<keyword evidence="1" id="KW-0472">Membrane</keyword>
<sequence>MHPPLTLISTPTLLYNTKQSQLNTTTAPSNTLSKKLWRRPTIKNPITILILIIIFFFFSLRSFRSRFHFNQPMLLKLLLPEKYRKPTQNQAQSATLALVTRVSSRFLRLLHHLNVPLHHLRRVLLRLRHRRIPAPPAWRTRCRRRRCFRVSAILRTIICMRRCITRVGPGSMLLLGFWVLGLH</sequence>
<proteinExistence type="predicted"/>
<evidence type="ECO:0008006" key="3">
    <source>
        <dbReference type="Google" id="ProtNLM"/>
    </source>
</evidence>
<feature type="transmembrane region" description="Helical" evidence="1">
    <location>
        <begin position="46"/>
        <end position="63"/>
    </location>
</feature>
<keyword evidence="1" id="KW-0812">Transmembrane</keyword>
<reference evidence="2" key="1">
    <citation type="journal article" date="2013" name="J. Plant Res.">
        <title>Effect of fungi and light on seed germination of three Opuntia species from semiarid lands of central Mexico.</title>
        <authorList>
            <person name="Delgado-Sanchez P."/>
            <person name="Jimenez-Bremont J.F."/>
            <person name="Guerrero-Gonzalez Mde L."/>
            <person name="Flores J."/>
        </authorList>
    </citation>
    <scope>NUCLEOTIDE SEQUENCE</scope>
    <source>
        <tissue evidence="2">Cladode</tissue>
    </source>
</reference>
<reference evidence="2" key="2">
    <citation type="submission" date="2020-07" db="EMBL/GenBank/DDBJ databases">
        <authorList>
            <person name="Vera ALvarez R."/>
            <person name="Arias-Moreno D.M."/>
            <person name="Jimenez-Jacinto V."/>
            <person name="Jimenez-Bremont J.F."/>
            <person name="Swaminathan K."/>
            <person name="Moose S.P."/>
            <person name="Guerrero-Gonzalez M.L."/>
            <person name="Marino-Ramirez L."/>
            <person name="Landsman D."/>
            <person name="Rodriguez-Kessler M."/>
            <person name="Delgado-Sanchez P."/>
        </authorList>
    </citation>
    <scope>NUCLEOTIDE SEQUENCE</scope>
    <source>
        <tissue evidence="2">Cladode</tissue>
    </source>
</reference>
<feature type="transmembrane region" description="Helical" evidence="1">
    <location>
        <begin position="163"/>
        <end position="181"/>
    </location>
</feature>
<name>A0A7C9DKW5_OPUST</name>
<evidence type="ECO:0000256" key="1">
    <source>
        <dbReference type="SAM" id="Phobius"/>
    </source>
</evidence>
<organism evidence="2">
    <name type="scientific">Opuntia streptacantha</name>
    <name type="common">Prickly pear cactus</name>
    <name type="synonym">Opuntia cardona</name>
    <dbReference type="NCBI Taxonomy" id="393608"/>
    <lineage>
        <taxon>Eukaryota</taxon>
        <taxon>Viridiplantae</taxon>
        <taxon>Streptophyta</taxon>
        <taxon>Embryophyta</taxon>
        <taxon>Tracheophyta</taxon>
        <taxon>Spermatophyta</taxon>
        <taxon>Magnoliopsida</taxon>
        <taxon>eudicotyledons</taxon>
        <taxon>Gunneridae</taxon>
        <taxon>Pentapetalae</taxon>
        <taxon>Caryophyllales</taxon>
        <taxon>Cactineae</taxon>
        <taxon>Cactaceae</taxon>
        <taxon>Opuntioideae</taxon>
        <taxon>Opuntia</taxon>
    </lineage>
</organism>
<accession>A0A7C9DKW5</accession>
<protein>
    <recommendedName>
        <fullName evidence="3">Transmembrane protein</fullName>
    </recommendedName>
</protein>
<dbReference type="EMBL" id="GISG01130658">
    <property type="protein sequence ID" value="MBA4642983.1"/>
    <property type="molecule type" value="Transcribed_RNA"/>
</dbReference>
<keyword evidence="1" id="KW-1133">Transmembrane helix</keyword>
<evidence type="ECO:0000313" key="2">
    <source>
        <dbReference type="EMBL" id="MBA4642983.1"/>
    </source>
</evidence>